<gene>
    <name evidence="2" type="ORF">Val02_29530</name>
</gene>
<feature type="transmembrane region" description="Helical" evidence="1">
    <location>
        <begin position="16"/>
        <end position="37"/>
    </location>
</feature>
<feature type="transmembrane region" description="Helical" evidence="1">
    <location>
        <begin position="438"/>
        <end position="459"/>
    </location>
</feature>
<dbReference type="PANTHER" id="PTHR37305:SF1">
    <property type="entry name" value="MEMBRANE PROTEIN"/>
    <property type="match status" value="1"/>
</dbReference>
<evidence type="ECO:0000313" key="2">
    <source>
        <dbReference type="EMBL" id="GIJ46067.1"/>
    </source>
</evidence>
<keyword evidence="3" id="KW-1185">Reference proteome</keyword>
<evidence type="ECO:0000256" key="1">
    <source>
        <dbReference type="SAM" id="Phobius"/>
    </source>
</evidence>
<dbReference type="AlphaFoldDB" id="A0A8J3YKG5"/>
<comment type="caution">
    <text evidence="2">The sequence shown here is derived from an EMBL/GenBank/DDBJ whole genome shotgun (WGS) entry which is preliminary data.</text>
</comment>
<organism evidence="2 3">
    <name type="scientific">Virgisporangium aliadipatigenens</name>
    <dbReference type="NCBI Taxonomy" id="741659"/>
    <lineage>
        <taxon>Bacteria</taxon>
        <taxon>Bacillati</taxon>
        <taxon>Actinomycetota</taxon>
        <taxon>Actinomycetes</taxon>
        <taxon>Micromonosporales</taxon>
        <taxon>Micromonosporaceae</taxon>
        <taxon>Virgisporangium</taxon>
    </lineage>
</organism>
<sequence>MNLLRAEWTKLRTVRGWVVALFLAGVAIVGIGVAPGLSGNCHPPQCALPTGPGGEEVTDVYSWVHRPLSGDGSVTVRVAAFGGNRGPGGEGLVPWAKAGLMVRAGTQRGASYAAVMVTGAHGVRMQHDFTHDRAGSAAATVPRWLRITRTGGAVTGEESDDGVTWRTVATVRPARLPSTVEVGMFVTSPQFSASDTESFGRTGVSGGPSEATASFDSVAPAGGWSEAGGSFTVTGSGDVAPAVSGPNGLGTSLTQTLVGTFLGLVFVVVVAALCVTAEYRHGTVRTTFLAEPRRLRVLAAKALVVGAAAFVLGTAAAVAVVTLGAASLRGNGVYVNAVPALVAVRLVVGTGGLLAVCAVLALALGTLLRRSATAVTAALLTMVLPYLLAVAVLPLDAARWLLRLTPAAGFAVQQSALEYDVVDNLYTPSAGYFPLPPWGGFAVLLGWTALASVGAAYRLTRSDA</sequence>
<keyword evidence="1" id="KW-0812">Transmembrane</keyword>
<feature type="transmembrane region" description="Helical" evidence="1">
    <location>
        <begin position="375"/>
        <end position="395"/>
    </location>
</feature>
<dbReference type="RefSeq" id="WP_203899603.1">
    <property type="nucleotide sequence ID" value="NZ_BOPF01000009.1"/>
</dbReference>
<feature type="transmembrane region" description="Helical" evidence="1">
    <location>
        <begin position="257"/>
        <end position="277"/>
    </location>
</feature>
<dbReference type="GO" id="GO:0140359">
    <property type="term" value="F:ABC-type transporter activity"/>
    <property type="evidence" value="ECO:0007669"/>
    <property type="project" value="InterPro"/>
</dbReference>
<dbReference type="PANTHER" id="PTHR37305">
    <property type="entry name" value="INTEGRAL MEMBRANE PROTEIN-RELATED"/>
    <property type="match status" value="1"/>
</dbReference>
<dbReference type="Gene3D" id="2.60.120.200">
    <property type="match status" value="1"/>
</dbReference>
<dbReference type="EMBL" id="BOPF01000009">
    <property type="protein sequence ID" value="GIJ46067.1"/>
    <property type="molecule type" value="Genomic_DNA"/>
</dbReference>
<keyword evidence="1" id="KW-1133">Transmembrane helix</keyword>
<feature type="transmembrane region" description="Helical" evidence="1">
    <location>
        <begin position="298"/>
        <end position="326"/>
    </location>
</feature>
<evidence type="ECO:0008006" key="4">
    <source>
        <dbReference type="Google" id="ProtNLM"/>
    </source>
</evidence>
<keyword evidence="1" id="KW-0472">Membrane</keyword>
<protein>
    <recommendedName>
        <fullName evidence="4">DUF1349 domain-containing protein</fullName>
    </recommendedName>
</protein>
<reference evidence="2" key="1">
    <citation type="submission" date="2021-01" db="EMBL/GenBank/DDBJ databases">
        <title>Whole genome shotgun sequence of Virgisporangium aliadipatigenens NBRC 105644.</title>
        <authorList>
            <person name="Komaki H."/>
            <person name="Tamura T."/>
        </authorList>
    </citation>
    <scope>NUCLEOTIDE SEQUENCE</scope>
    <source>
        <strain evidence="2">NBRC 105644</strain>
    </source>
</reference>
<evidence type="ECO:0000313" key="3">
    <source>
        <dbReference type="Proteomes" id="UP000619260"/>
    </source>
</evidence>
<dbReference type="Proteomes" id="UP000619260">
    <property type="component" value="Unassembled WGS sequence"/>
</dbReference>
<feature type="transmembrane region" description="Helical" evidence="1">
    <location>
        <begin position="346"/>
        <end position="368"/>
    </location>
</feature>
<name>A0A8J3YKG5_9ACTN</name>
<proteinExistence type="predicted"/>
<accession>A0A8J3YKG5</accession>
<dbReference type="GO" id="GO:0005886">
    <property type="term" value="C:plasma membrane"/>
    <property type="evidence" value="ECO:0007669"/>
    <property type="project" value="UniProtKB-SubCell"/>
</dbReference>